<proteinExistence type="predicted"/>
<feature type="transmembrane region" description="Helical" evidence="1">
    <location>
        <begin position="60"/>
        <end position="82"/>
    </location>
</feature>
<evidence type="ECO:0000313" key="3">
    <source>
        <dbReference type="EMBL" id="MBO1753330.1"/>
    </source>
</evidence>
<accession>A0A939LV83</accession>
<keyword evidence="1" id="KW-0812">Transmembrane</keyword>
<dbReference type="Proteomes" id="UP000664209">
    <property type="component" value="Unassembled WGS sequence"/>
</dbReference>
<name>A0A939LV83_9CELL</name>
<protein>
    <submittedName>
        <fullName evidence="3">Uncharacterized protein</fullName>
    </submittedName>
</protein>
<sequence>MTRRALVLVLGTLGLLATTTLAAAAIHAAELLRSRAEVEAELSSLGLDVDEVLPLDLVELFWWSTEWSVGATGLALLAWVAAAHSRARGGRGRPTVLVTGALLGGWVGAYLTAEELASGSFAVPWPGPQVPYVWEGDDLVLTLVHPATTAPLVLLVSVALAVLLSRWTPLTAPPRASTTSARVAGLVAGSLGLTLLTVYAVAHVHAVGEISRWTSEELVAGAATLLVVVLVAAIASGDVPWSAPVLGLISLATLRPLVAQWSWGGPDSYLLAGLAACGALACAWGWRPLARGLDRLVAE</sequence>
<keyword evidence="4" id="KW-1185">Reference proteome</keyword>
<feature type="transmembrane region" description="Helical" evidence="1">
    <location>
        <begin position="218"/>
        <end position="236"/>
    </location>
</feature>
<reference evidence="3" key="1">
    <citation type="submission" date="2021-03" db="EMBL/GenBank/DDBJ databases">
        <title>Actinotalea soli sp. nov., isolated from soil.</title>
        <authorList>
            <person name="Ping W."/>
            <person name="Zhang J."/>
        </authorList>
    </citation>
    <scope>NUCLEOTIDE SEQUENCE</scope>
    <source>
        <strain evidence="3">BY-33</strain>
    </source>
</reference>
<evidence type="ECO:0000256" key="1">
    <source>
        <dbReference type="SAM" id="Phobius"/>
    </source>
</evidence>
<feature type="transmembrane region" description="Helical" evidence="1">
    <location>
        <begin position="143"/>
        <end position="164"/>
    </location>
</feature>
<evidence type="ECO:0000256" key="2">
    <source>
        <dbReference type="SAM" id="SignalP"/>
    </source>
</evidence>
<keyword evidence="1" id="KW-1133">Transmembrane helix</keyword>
<keyword evidence="1" id="KW-0472">Membrane</keyword>
<feature type="transmembrane region" description="Helical" evidence="1">
    <location>
        <begin position="94"/>
        <end position="113"/>
    </location>
</feature>
<feature type="signal peptide" evidence="2">
    <location>
        <begin position="1"/>
        <end position="24"/>
    </location>
</feature>
<gene>
    <name evidence="3" type="ORF">J4G33_16090</name>
</gene>
<feature type="transmembrane region" description="Helical" evidence="1">
    <location>
        <begin position="185"/>
        <end position="206"/>
    </location>
</feature>
<organism evidence="3 4">
    <name type="scientific">Actinotalea soli</name>
    <dbReference type="NCBI Taxonomy" id="2819234"/>
    <lineage>
        <taxon>Bacteria</taxon>
        <taxon>Bacillati</taxon>
        <taxon>Actinomycetota</taxon>
        <taxon>Actinomycetes</taxon>
        <taxon>Micrococcales</taxon>
        <taxon>Cellulomonadaceae</taxon>
        <taxon>Actinotalea</taxon>
    </lineage>
</organism>
<evidence type="ECO:0000313" key="4">
    <source>
        <dbReference type="Proteomes" id="UP000664209"/>
    </source>
</evidence>
<feature type="chain" id="PRO_5036760433" evidence="2">
    <location>
        <begin position="25"/>
        <end position="299"/>
    </location>
</feature>
<feature type="transmembrane region" description="Helical" evidence="1">
    <location>
        <begin position="243"/>
        <end position="263"/>
    </location>
</feature>
<comment type="caution">
    <text evidence="3">The sequence shown here is derived from an EMBL/GenBank/DDBJ whole genome shotgun (WGS) entry which is preliminary data.</text>
</comment>
<keyword evidence="2" id="KW-0732">Signal</keyword>
<dbReference type="EMBL" id="JAGEMK010000011">
    <property type="protein sequence ID" value="MBO1753330.1"/>
    <property type="molecule type" value="Genomic_DNA"/>
</dbReference>
<dbReference type="AlphaFoldDB" id="A0A939LV83"/>
<feature type="transmembrane region" description="Helical" evidence="1">
    <location>
        <begin position="269"/>
        <end position="286"/>
    </location>
</feature>
<dbReference type="RefSeq" id="WP_208056999.1">
    <property type="nucleotide sequence ID" value="NZ_JAGEMK010000011.1"/>
</dbReference>